<dbReference type="CDD" id="cd18582">
    <property type="entry name" value="ABC_6TM_ATM1_ABCB7"/>
    <property type="match status" value="1"/>
</dbReference>
<dbReference type="EMBL" id="KQ965743">
    <property type="protein sequence ID" value="KXS18162.1"/>
    <property type="molecule type" value="Genomic_DNA"/>
</dbReference>
<evidence type="ECO:0000259" key="16">
    <source>
        <dbReference type="PROSITE" id="PS50929"/>
    </source>
</evidence>
<keyword evidence="3" id="KW-0813">Transport</keyword>
<dbReference type="FunFam" id="3.40.50.300:FF:000287">
    <property type="entry name" value="Multidrug ABC transporter ATP-binding protein"/>
    <property type="match status" value="1"/>
</dbReference>
<feature type="compositionally biased region" description="Acidic residues" evidence="13">
    <location>
        <begin position="702"/>
        <end position="713"/>
    </location>
</feature>
<organism evidence="17 18">
    <name type="scientific">Gonapodya prolifera (strain JEL478)</name>
    <name type="common">Monoblepharis prolifera</name>
    <dbReference type="NCBI Taxonomy" id="1344416"/>
    <lineage>
        <taxon>Eukaryota</taxon>
        <taxon>Fungi</taxon>
        <taxon>Fungi incertae sedis</taxon>
        <taxon>Chytridiomycota</taxon>
        <taxon>Chytridiomycota incertae sedis</taxon>
        <taxon>Monoblepharidomycetes</taxon>
        <taxon>Monoblepharidales</taxon>
        <taxon>Gonapodyaceae</taxon>
        <taxon>Gonapodya</taxon>
    </lineage>
</organism>
<keyword evidence="17" id="KW-0378">Hydrolase</keyword>
<feature type="domain" description="ABC transmembrane type-1" evidence="16">
    <location>
        <begin position="105"/>
        <end position="410"/>
    </location>
</feature>
<feature type="domain" description="ABC transporter" evidence="15">
    <location>
        <begin position="447"/>
        <end position="686"/>
    </location>
</feature>
<evidence type="ECO:0000256" key="6">
    <source>
        <dbReference type="ARBA" id="ARBA00022840"/>
    </source>
</evidence>
<dbReference type="SMART" id="SM00382">
    <property type="entry name" value="AAA"/>
    <property type="match status" value="1"/>
</dbReference>
<dbReference type="InterPro" id="IPR027417">
    <property type="entry name" value="P-loop_NTPase"/>
</dbReference>
<dbReference type="PROSITE" id="PS00211">
    <property type="entry name" value="ABC_TRANSPORTER_1"/>
    <property type="match status" value="1"/>
</dbReference>
<name>A0A139AN38_GONPJ</name>
<dbReference type="PANTHER" id="PTHR24221:SF402">
    <property type="entry name" value="IRON-SULFUR CLUSTERS TRANSPORTER ABCB7, MITOCHONDRIAL"/>
    <property type="match status" value="1"/>
</dbReference>
<evidence type="ECO:0000256" key="8">
    <source>
        <dbReference type="ARBA" id="ARBA00022989"/>
    </source>
</evidence>
<keyword evidence="6" id="KW-0067">ATP-binding</keyword>
<evidence type="ECO:0000256" key="9">
    <source>
        <dbReference type="ARBA" id="ARBA00023136"/>
    </source>
</evidence>
<dbReference type="SUPFAM" id="SSF90123">
    <property type="entry name" value="ABC transporter transmembrane region"/>
    <property type="match status" value="1"/>
</dbReference>
<evidence type="ECO:0000256" key="14">
    <source>
        <dbReference type="SAM" id="Phobius"/>
    </source>
</evidence>
<feature type="transmembrane region" description="Helical" evidence="14">
    <location>
        <begin position="145"/>
        <end position="170"/>
    </location>
</feature>
<comment type="subcellular location">
    <subcellularLocation>
        <location evidence="1">Mitochondrion membrane</location>
        <topology evidence="1">Multi-pass membrane protein</topology>
    </subcellularLocation>
</comment>
<proteinExistence type="inferred from homology"/>
<reference evidence="17 18" key="1">
    <citation type="journal article" date="2015" name="Genome Biol. Evol.">
        <title>Phylogenomic analyses indicate that early fungi evolved digesting cell walls of algal ancestors of land plants.</title>
        <authorList>
            <person name="Chang Y."/>
            <person name="Wang S."/>
            <person name="Sekimoto S."/>
            <person name="Aerts A.L."/>
            <person name="Choi C."/>
            <person name="Clum A."/>
            <person name="LaButti K.M."/>
            <person name="Lindquist E.A."/>
            <person name="Yee Ngan C."/>
            <person name="Ohm R.A."/>
            <person name="Salamov A.A."/>
            <person name="Grigoriev I.V."/>
            <person name="Spatafora J.W."/>
            <person name="Berbee M.L."/>
        </authorList>
    </citation>
    <scope>NUCLEOTIDE SEQUENCE [LARGE SCALE GENOMIC DNA]</scope>
    <source>
        <strain evidence="17 18">JEL478</strain>
    </source>
</reference>
<dbReference type="GO" id="GO:0005524">
    <property type="term" value="F:ATP binding"/>
    <property type="evidence" value="ECO:0007669"/>
    <property type="project" value="UniProtKB-KW"/>
</dbReference>
<dbReference type="OrthoDB" id="6500128at2759"/>
<keyword evidence="18" id="KW-1185">Reference proteome</keyword>
<evidence type="ECO:0000313" key="17">
    <source>
        <dbReference type="EMBL" id="KXS18162.1"/>
    </source>
</evidence>
<feature type="compositionally biased region" description="Pro residues" evidence="13">
    <location>
        <begin position="21"/>
        <end position="32"/>
    </location>
</feature>
<feature type="transmembrane region" description="Helical" evidence="14">
    <location>
        <begin position="348"/>
        <end position="371"/>
    </location>
</feature>
<gene>
    <name evidence="17" type="ORF">M427DRAFT_109775</name>
</gene>
<feature type="compositionally biased region" description="Basic and acidic residues" evidence="13">
    <location>
        <begin position="690"/>
        <end position="701"/>
    </location>
</feature>
<evidence type="ECO:0000259" key="15">
    <source>
        <dbReference type="PROSITE" id="PS50893"/>
    </source>
</evidence>
<dbReference type="GO" id="GO:0140359">
    <property type="term" value="F:ABC-type transporter activity"/>
    <property type="evidence" value="ECO:0007669"/>
    <property type="project" value="InterPro"/>
</dbReference>
<evidence type="ECO:0000256" key="10">
    <source>
        <dbReference type="ARBA" id="ARBA00024363"/>
    </source>
</evidence>
<dbReference type="Pfam" id="PF00005">
    <property type="entry name" value="ABC_tran"/>
    <property type="match status" value="1"/>
</dbReference>
<dbReference type="InterPro" id="IPR003593">
    <property type="entry name" value="AAA+_ATPase"/>
</dbReference>
<keyword evidence="8 14" id="KW-1133">Transmembrane helix</keyword>
<evidence type="ECO:0000256" key="13">
    <source>
        <dbReference type="SAM" id="MobiDB-lite"/>
    </source>
</evidence>
<dbReference type="PROSITE" id="PS50893">
    <property type="entry name" value="ABC_TRANSPORTER_2"/>
    <property type="match status" value="1"/>
</dbReference>
<keyword evidence="5" id="KW-0547">Nucleotide-binding</keyword>
<dbReference type="PANTHER" id="PTHR24221">
    <property type="entry name" value="ATP-BINDING CASSETTE SUB-FAMILY B"/>
    <property type="match status" value="1"/>
</dbReference>
<feature type="transmembrane region" description="Helical" evidence="14">
    <location>
        <begin position="104"/>
        <end position="125"/>
    </location>
</feature>
<protein>
    <recommendedName>
        <fullName evidence="11">Iron-sulfur clusters transporter ATM1, mitochondrial</fullName>
    </recommendedName>
    <alternativeName>
        <fullName evidence="12">Iron-sulfur clusters transporter atm1, mitochondrial</fullName>
    </alternativeName>
</protein>
<keyword evidence="4 14" id="KW-0812">Transmembrane</keyword>
<dbReference type="GO" id="GO:1990542">
    <property type="term" value="P:mitochondrial transmembrane transport"/>
    <property type="evidence" value="ECO:0007669"/>
    <property type="project" value="EnsemblFungi"/>
</dbReference>
<evidence type="ECO:0000256" key="5">
    <source>
        <dbReference type="ARBA" id="ARBA00022741"/>
    </source>
</evidence>
<sequence>MGRFFTTSPRTLSAHRDTPSPSAPPSTPPSAPPQRQASLEAKALTTPPSTSKSPSPSSSSSTSNPTTPTPTPTPKSDLSSHLRVIRELLNYIWPAKNPGVKIRVVAALSLLVGSKLLTVSIPWFFKQAVDALASVQSSSALASAASAVAAGAVPSLYTISATAAVMLLGFGAARLGATLAGELRNAIFATVTQSAIRSAARGVFSHMLHLDLAFHLSRQTGGLTRAIDRGTKAIHQLLSMLVFNVVPTVLEIGLVCGILAYQFGTQFAVATAVTLAAYTAFTFSTTAWRTKFRRQMNSADTEAAARATDSLINFEPVKHFSNEALEVRQYDESLRKYERAALSTWRSLAFLNAGQSAIFSVALTAMMYMAAGDVARGMLTVGDLVMVNGLVFQLSMPLNFLGTVYRETSQALVDMETMFRLNDVQNTVKDRPDARELVVEPERGLAVRFQDVHFGYRDGHPILRGLSLDIPAGARVAIVGPSGCGKSTVLKLLFRFFDPTQGSVAVDGHDIRDLTLSSLRDNIAVVPQDMPLFNRTVEYNIAYGKPGAVATREEVVEAAIKARLHDTVVKRFAKGYDTVVGERGLMISGGEKQRVALARAILKNPALYLFDEATSSLDTHTERSIMDSVDLLLREGRRTAVFIAHRLSTVASCDIIYVLGEGRVVEKGTHDELIGQGGVYAGMWRAQQKEEMEKKSKSKGEETDEVAEEVQQV</sequence>
<feature type="compositionally biased region" description="Polar residues" evidence="13">
    <location>
        <begin position="1"/>
        <end position="11"/>
    </location>
</feature>
<evidence type="ECO:0000256" key="1">
    <source>
        <dbReference type="ARBA" id="ARBA00004225"/>
    </source>
</evidence>
<evidence type="ECO:0000256" key="3">
    <source>
        <dbReference type="ARBA" id="ARBA00022448"/>
    </source>
</evidence>
<dbReference type="AlphaFoldDB" id="A0A139AN38"/>
<dbReference type="InterPro" id="IPR017871">
    <property type="entry name" value="ABC_transporter-like_CS"/>
</dbReference>
<comment type="subunit">
    <text evidence="2">Homodimer.</text>
</comment>
<evidence type="ECO:0000313" key="18">
    <source>
        <dbReference type="Proteomes" id="UP000070544"/>
    </source>
</evidence>
<evidence type="ECO:0000256" key="2">
    <source>
        <dbReference type="ARBA" id="ARBA00011738"/>
    </source>
</evidence>
<feature type="transmembrane region" description="Helical" evidence="14">
    <location>
        <begin position="237"/>
        <end position="261"/>
    </location>
</feature>
<evidence type="ECO:0000256" key="11">
    <source>
        <dbReference type="ARBA" id="ARBA00039906"/>
    </source>
</evidence>
<accession>A0A139AN38</accession>
<evidence type="ECO:0000256" key="12">
    <source>
        <dbReference type="ARBA" id="ARBA00040792"/>
    </source>
</evidence>
<feature type="transmembrane region" description="Helical" evidence="14">
    <location>
        <begin position="267"/>
        <end position="288"/>
    </location>
</feature>
<keyword evidence="7" id="KW-1278">Translocase</keyword>
<dbReference type="InterPro" id="IPR003439">
    <property type="entry name" value="ABC_transporter-like_ATP-bd"/>
</dbReference>
<dbReference type="GO" id="GO:0005743">
    <property type="term" value="C:mitochondrial inner membrane"/>
    <property type="evidence" value="ECO:0007669"/>
    <property type="project" value="EnsemblFungi"/>
</dbReference>
<dbReference type="GO" id="GO:0140466">
    <property type="term" value="P:iron-sulfur cluster export from the mitochondrion"/>
    <property type="evidence" value="ECO:0007669"/>
    <property type="project" value="EnsemblFungi"/>
</dbReference>
<dbReference type="Gene3D" id="1.20.1560.10">
    <property type="entry name" value="ABC transporter type 1, transmembrane domain"/>
    <property type="match status" value="1"/>
</dbReference>
<comment type="similarity">
    <text evidence="10">Belongs to the ABC transporter superfamily. ABCB family. Heavy Metal importer (TC 3.A.1.210) subfamily.</text>
</comment>
<feature type="region of interest" description="Disordered" evidence="13">
    <location>
        <begin position="1"/>
        <end position="79"/>
    </location>
</feature>
<dbReference type="OMA" id="VFHIIPI"/>
<feature type="region of interest" description="Disordered" evidence="13">
    <location>
        <begin position="690"/>
        <end position="713"/>
    </location>
</feature>
<dbReference type="PROSITE" id="PS50929">
    <property type="entry name" value="ABC_TM1F"/>
    <property type="match status" value="1"/>
</dbReference>
<dbReference type="STRING" id="1344416.A0A139AN38"/>
<dbReference type="InterPro" id="IPR011527">
    <property type="entry name" value="ABC1_TM_dom"/>
</dbReference>
<dbReference type="Gene3D" id="3.40.50.300">
    <property type="entry name" value="P-loop containing nucleotide triphosphate hydrolases"/>
    <property type="match status" value="1"/>
</dbReference>
<dbReference type="GO" id="GO:0016226">
    <property type="term" value="P:iron-sulfur cluster assembly"/>
    <property type="evidence" value="ECO:0007669"/>
    <property type="project" value="EnsemblFungi"/>
</dbReference>
<dbReference type="SUPFAM" id="SSF52540">
    <property type="entry name" value="P-loop containing nucleoside triphosphate hydrolases"/>
    <property type="match status" value="1"/>
</dbReference>
<dbReference type="InterPro" id="IPR036640">
    <property type="entry name" value="ABC1_TM_sf"/>
</dbReference>
<dbReference type="GO" id="GO:0016887">
    <property type="term" value="F:ATP hydrolysis activity"/>
    <property type="evidence" value="ECO:0007669"/>
    <property type="project" value="EnsemblFungi"/>
</dbReference>
<feature type="compositionally biased region" description="Low complexity" evidence="13">
    <location>
        <begin position="45"/>
        <end position="66"/>
    </location>
</feature>
<keyword evidence="9 14" id="KW-0472">Membrane</keyword>
<evidence type="ECO:0000256" key="4">
    <source>
        <dbReference type="ARBA" id="ARBA00022692"/>
    </source>
</evidence>
<dbReference type="InterPro" id="IPR039421">
    <property type="entry name" value="Type_1_exporter"/>
</dbReference>
<dbReference type="Proteomes" id="UP000070544">
    <property type="component" value="Unassembled WGS sequence"/>
</dbReference>
<dbReference type="Pfam" id="PF00664">
    <property type="entry name" value="ABC_membrane"/>
    <property type="match status" value="1"/>
</dbReference>
<evidence type="ECO:0000256" key="7">
    <source>
        <dbReference type="ARBA" id="ARBA00022967"/>
    </source>
</evidence>
<dbReference type="GO" id="GO:0006879">
    <property type="term" value="P:intracellular iron ion homeostasis"/>
    <property type="evidence" value="ECO:0007669"/>
    <property type="project" value="TreeGrafter"/>
</dbReference>